<keyword evidence="2" id="KW-0963">Cytoplasm</keyword>
<dbReference type="PANTHER" id="PTHR46212:SF3">
    <property type="entry name" value="GH27120P"/>
    <property type="match status" value="1"/>
</dbReference>
<dbReference type="Pfam" id="PF13833">
    <property type="entry name" value="EF-hand_8"/>
    <property type="match status" value="1"/>
</dbReference>
<dbReference type="Proteomes" id="UP001150062">
    <property type="component" value="Unassembled WGS sequence"/>
</dbReference>
<keyword evidence="8" id="KW-1185">Reference proteome</keyword>
<evidence type="ECO:0000256" key="3">
    <source>
        <dbReference type="ARBA" id="ARBA00022723"/>
    </source>
</evidence>
<keyword evidence="3" id="KW-0479">Metal-binding</keyword>
<dbReference type="Pfam" id="PF13499">
    <property type="entry name" value="EF-hand_7"/>
    <property type="match status" value="1"/>
</dbReference>
<dbReference type="InterPro" id="IPR051426">
    <property type="entry name" value="Peflin/Sorcin_CaBP"/>
</dbReference>
<dbReference type="PROSITE" id="PS00018">
    <property type="entry name" value="EF_HAND_1"/>
    <property type="match status" value="1"/>
</dbReference>
<reference evidence="7" key="1">
    <citation type="submission" date="2022-08" db="EMBL/GenBank/DDBJ databases">
        <title>Novel sulfate-reducing endosymbionts in the free-living metamonad Anaeramoeba.</title>
        <authorList>
            <person name="Jerlstrom-Hultqvist J."/>
            <person name="Cepicka I."/>
            <person name="Gallot-Lavallee L."/>
            <person name="Salas-Leiva D."/>
            <person name="Curtis B.A."/>
            <person name="Zahonova K."/>
            <person name="Pipaliya S."/>
            <person name="Dacks J."/>
            <person name="Roger A.J."/>
        </authorList>
    </citation>
    <scope>NUCLEOTIDE SEQUENCE</scope>
    <source>
        <strain evidence="7">Schooner1</strain>
    </source>
</reference>
<keyword evidence="5" id="KW-0106">Calcium</keyword>
<feature type="domain" description="EF-hand" evidence="6">
    <location>
        <begin position="136"/>
        <end position="171"/>
    </location>
</feature>
<dbReference type="InterPro" id="IPR018247">
    <property type="entry name" value="EF_Hand_1_Ca_BS"/>
</dbReference>
<protein>
    <submittedName>
        <fullName evidence="7">Peflin</fullName>
    </submittedName>
</protein>
<dbReference type="CDD" id="cd00051">
    <property type="entry name" value="EFh"/>
    <property type="match status" value="1"/>
</dbReference>
<keyword evidence="4" id="KW-0677">Repeat</keyword>
<evidence type="ECO:0000313" key="8">
    <source>
        <dbReference type="Proteomes" id="UP001150062"/>
    </source>
</evidence>
<evidence type="ECO:0000259" key="6">
    <source>
        <dbReference type="PROSITE" id="PS50222"/>
    </source>
</evidence>
<dbReference type="InterPro" id="IPR011992">
    <property type="entry name" value="EF-hand-dom_pair"/>
</dbReference>
<name>A0ABQ8Z770_9EUKA</name>
<accession>A0ABQ8Z770</accession>
<dbReference type="SMART" id="SM00054">
    <property type="entry name" value="EFh"/>
    <property type="match status" value="4"/>
</dbReference>
<comment type="subcellular location">
    <subcellularLocation>
        <location evidence="1">Cytoplasm</location>
    </subcellularLocation>
</comment>
<evidence type="ECO:0000313" key="7">
    <source>
        <dbReference type="EMBL" id="KAJ6252727.1"/>
    </source>
</evidence>
<evidence type="ECO:0000256" key="1">
    <source>
        <dbReference type="ARBA" id="ARBA00004496"/>
    </source>
</evidence>
<gene>
    <name evidence="7" type="ORF">M0813_13938</name>
</gene>
<dbReference type="SUPFAM" id="SSF47473">
    <property type="entry name" value="EF-hand"/>
    <property type="match status" value="2"/>
</dbReference>
<evidence type="ECO:0000256" key="2">
    <source>
        <dbReference type="ARBA" id="ARBA00022490"/>
    </source>
</evidence>
<dbReference type="EMBL" id="JAOAOG010000040">
    <property type="protein sequence ID" value="KAJ6252727.1"/>
    <property type="molecule type" value="Genomic_DNA"/>
</dbReference>
<organism evidence="7 8">
    <name type="scientific">Anaeramoeba flamelloides</name>
    <dbReference type="NCBI Taxonomy" id="1746091"/>
    <lineage>
        <taxon>Eukaryota</taxon>
        <taxon>Metamonada</taxon>
        <taxon>Anaeramoebidae</taxon>
        <taxon>Anaeramoeba</taxon>
    </lineage>
</organism>
<dbReference type="Gene3D" id="1.10.238.10">
    <property type="entry name" value="EF-hand"/>
    <property type="match status" value="2"/>
</dbReference>
<proteinExistence type="predicted"/>
<dbReference type="InterPro" id="IPR002048">
    <property type="entry name" value="EF_hand_dom"/>
</dbReference>
<sequence length="209" mass="24530">MEKKKKQTLIGLFNKYDTTNRGSISEEQLFNLLNKHGYEFSKSTVENIIGYHTTSDTINLKTFLEINDTLVNCHYLFMSADSKNRHKEYVTHNELFKAFKAGNFDFSKKNFKVIFDLVDDNNDNKCQFEEFVYLYLLISGVKLIFTIEDQDESGTLNIDEFLNFMPKLGIRIRKNEARQIFNQMDSNNDGQFSLTEVITLIMKLQNMDY</sequence>
<feature type="domain" description="EF-hand" evidence="6">
    <location>
        <begin position="4"/>
        <end position="39"/>
    </location>
</feature>
<comment type="caution">
    <text evidence="7">The sequence shown here is derived from an EMBL/GenBank/DDBJ whole genome shotgun (WGS) entry which is preliminary data.</text>
</comment>
<dbReference type="PANTHER" id="PTHR46212">
    <property type="entry name" value="PEFLIN"/>
    <property type="match status" value="1"/>
</dbReference>
<evidence type="ECO:0000256" key="5">
    <source>
        <dbReference type="ARBA" id="ARBA00022837"/>
    </source>
</evidence>
<dbReference type="PROSITE" id="PS50222">
    <property type="entry name" value="EF_HAND_2"/>
    <property type="match status" value="3"/>
</dbReference>
<feature type="domain" description="EF-hand" evidence="6">
    <location>
        <begin position="172"/>
        <end position="207"/>
    </location>
</feature>
<evidence type="ECO:0000256" key="4">
    <source>
        <dbReference type="ARBA" id="ARBA00022737"/>
    </source>
</evidence>